<evidence type="ECO:0000256" key="4">
    <source>
        <dbReference type="ARBA" id="ARBA00022475"/>
    </source>
</evidence>
<evidence type="ECO:0000256" key="13">
    <source>
        <dbReference type="ARBA" id="ARBA00022989"/>
    </source>
</evidence>
<feature type="transmembrane region" description="Helical" evidence="23">
    <location>
        <begin position="1022"/>
        <end position="1042"/>
    </location>
</feature>
<keyword evidence="26" id="KW-1185">Reference proteome</keyword>
<feature type="transmembrane region" description="Helical" evidence="23">
    <location>
        <begin position="136"/>
        <end position="155"/>
    </location>
</feature>
<comment type="cofactor">
    <cofactor evidence="1">
        <name>Mg(2+)</name>
        <dbReference type="ChEBI" id="CHEBI:18420"/>
    </cofactor>
</comment>
<dbReference type="SUPFAM" id="SSF81660">
    <property type="entry name" value="Metal cation-transporting ATPase, ATP-binding domain N"/>
    <property type="match status" value="1"/>
</dbReference>
<keyword evidence="15" id="KW-0406">Ion transport</keyword>
<dbReference type="SFLD" id="SFLDS00003">
    <property type="entry name" value="Haloacid_Dehalogenase"/>
    <property type="match status" value="1"/>
</dbReference>
<dbReference type="SFLD" id="SFLDF00027">
    <property type="entry name" value="p-type_atpase"/>
    <property type="match status" value="1"/>
</dbReference>
<sequence length="1138" mass="125031">MGDDATTSVKFHGSKHPERPAAETNGTSDSASTYSNSTSTRKFSQLSSAEPEAPQTPGPNDYYCWSVDDLVKEFKTDIENGLSPAEAKERLNIYGQNQLDASGGSSAWQILLAQVVNAMTLVLVIAMAISFGIRDWISGGVIAAVILINIVVGFYQEFNAEKIMDSLKSLSSPTAHVIRNGDSMVVPSMELVPGDICQVKVGDTVPADIRIFASMNFEADEALLTGESLPVAKHCDLVFDKVVPVGDRTNMAFSSSIATKGRATGIVVGTGMKTEIGKIAESLSGKRQRMRPVEPDESGRIRKRDRSKAFCYSMSDEIGRFLGLNVGTPLHRKLSKLAIYLFFVAVVFAIVVMAANKFHVTSAVAIYAIATALSMIPASLVVVLTITMAVGTKAMVRRNVIVRKLDSLEALGAVNDICSDKTGTLTQGKMVLRRMWVPGHGTYQISDTTEPYNPTIGSTVFAPKDPHDIAKEARDNDGKVDYDEVPDEKHPRFISFLNSASLANIAVIRQDKETLEWKANGDPTEIAIQVGAHRMDWARSRWTEGDDARYTLLSEFPFDSSIKRMSTIYKDNQYGSSPQDGLGFGEYRIFTKGAVERVLECCTHWYGCEYGQDDMSRHPLTEEEHKIILNQMEAMASEGLRVLSFAEGNWNYTGTENWNEIPRDKVECDLTFLGLVGIYDPPRLESAGAVAKCHHAGINVHMLTGDHPGTAKAIAKEVGIVPKDIHNYSREVVNAMVMTAPQFDALTDDEIDDLPVLPLVIARCAPQTKVRMIEALHRRKMFAAMTGDGVNDSPSLKKADVGIAMGMAGSDVAKSASDIVLTDDNFASILNAIEEGRRMSDNIQKFVLHLLGGNVAQALYLLCGLAFQDKDGLSVFPLSPVEVLWVIMITSSFPAMGLGAEPAAPDVMDKPPKDARVGVFTWEVIVDMFSFGIIIGGICLVSFVILIYGFGDGNLGSNCNQEYSDACKLVFEARSATFVELTGCMLLLAWEVVHPRRSFFRMNPDTTTPWKQPFYDIWRNQFLFWSIILGFCSLFITIYVPVINEIVFMHSPIGWQWAVAIIGLIVFVILAELYKATKRFVFRRYIKDEMAHDPTDDLEQGAITPFSQYMSIAKSFDKSAVPAAKDVPSGPLVGEKMV</sequence>
<keyword evidence="17" id="KW-0739">Sodium transport</keyword>
<evidence type="ECO:0000259" key="24">
    <source>
        <dbReference type="SMART" id="SM00831"/>
    </source>
</evidence>
<dbReference type="SUPFAM" id="SSF81665">
    <property type="entry name" value="Calcium ATPase, transmembrane domain M"/>
    <property type="match status" value="1"/>
</dbReference>
<dbReference type="GO" id="GO:0016887">
    <property type="term" value="F:ATP hydrolysis activity"/>
    <property type="evidence" value="ECO:0007669"/>
    <property type="project" value="InterPro"/>
</dbReference>
<feature type="transmembrane region" description="Helical" evidence="23">
    <location>
        <begin position="1054"/>
        <end position="1074"/>
    </location>
</feature>
<dbReference type="FunFam" id="1.20.1110.10:FF:000015">
    <property type="entry name" value="Sodium ion P-type ATPase"/>
    <property type="match status" value="1"/>
</dbReference>
<dbReference type="EMBL" id="KV453841">
    <property type="protein sequence ID" value="ODV92393.1"/>
    <property type="molecule type" value="Genomic_DNA"/>
</dbReference>
<dbReference type="GO" id="GO:0008554">
    <property type="term" value="F:P-type sodium transporter activity"/>
    <property type="evidence" value="ECO:0007669"/>
    <property type="project" value="UniProtKB-EC"/>
</dbReference>
<dbReference type="Gene3D" id="2.70.150.10">
    <property type="entry name" value="Calcium-transporting ATPase, cytoplasmic transduction domain A"/>
    <property type="match status" value="1"/>
</dbReference>
<keyword evidence="11" id="KW-0630">Potassium</keyword>
<dbReference type="PROSITE" id="PS00154">
    <property type="entry name" value="ATPASE_E1_E2"/>
    <property type="match status" value="1"/>
</dbReference>
<keyword evidence="6 23" id="KW-0812">Transmembrane</keyword>
<comment type="similarity">
    <text evidence="18">Belongs to the cation transport ATPase (P-type) (TC 3.A.3) family. Type IID subfamily.</text>
</comment>
<keyword evidence="12" id="KW-1278">Translocase</keyword>
<dbReference type="GO" id="GO:0005524">
    <property type="term" value="F:ATP binding"/>
    <property type="evidence" value="ECO:0007669"/>
    <property type="project" value="UniProtKB-KW"/>
</dbReference>
<reference evidence="26" key="1">
    <citation type="submission" date="2016-02" db="EMBL/GenBank/DDBJ databases">
        <title>Comparative genomics of biotechnologically important yeasts.</title>
        <authorList>
            <consortium name="DOE Joint Genome Institute"/>
            <person name="Riley R."/>
            <person name="Haridas S."/>
            <person name="Wolfe K.H."/>
            <person name="Lopes M.R."/>
            <person name="Hittinger C.T."/>
            <person name="Goker M."/>
            <person name="Salamov A."/>
            <person name="Wisecaver J."/>
            <person name="Long T.M."/>
            <person name="Aerts A.L."/>
            <person name="Barry K."/>
            <person name="Choi C."/>
            <person name="Clum A."/>
            <person name="Coughlan A.Y."/>
            <person name="Deshpande S."/>
            <person name="Douglass A.P."/>
            <person name="Hanson S.J."/>
            <person name="Klenk H.-P."/>
            <person name="Labutti K."/>
            <person name="Lapidus A."/>
            <person name="Lindquist E."/>
            <person name="Lipzen A."/>
            <person name="Meier-Kolthoff J.P."/>
            <person name="Ohm R.A."/>
            <person name="Otillar R.P."/>
            <person name="Pangilinan J."/>
            <person name="Peng Y."/>
            <person name="Rokas A."/>
            <person name="Rosa C.A."/>
            <person name="Scheuner C."/>
            <person name="Sibirny A.A."/>
            <person name="Slot J.C."/>
            <person name="Stielow J.B."/>
            <person name="Sun H."/>
            <person name="Kurtzman C.P."/>
            <person name="Blackwell M."/>
            <person name="Jeffries T.W."/>
            <person name="Grigoriev I.V."/>
        </authorList>
    </citation>
    <scope>NUCLEOTIDE SEQUENCE [LARGE SCALE GENOMIC DNA]</scope>
    <source>
        <strain evidence="26">NRRL Y-17796</strain>
    </source>
</reference>
<keyword evidence="3" id="KW-0813">Transport</keyword>
<dbReference type="FunFam" id="1.20.1110.10:FF:000020">
    <property type="entry name" value="Sodium ion P-type ATPase"/>
    <property type="match status" value="1"/>
</dbReference>
<accession>A0A1E4TKW8</accession>
<dbReference type="Gene3D" id="3.40.1110.10">
    <property type="entry name" value="Calcium-transporting ATPase, cytoplasmic domain N"/>
    <property type="match status" value="1"/>
</dbReference>
<evidence type="ECO:0000256" key="20">
    <source>
        <dbReference type="ARBA" id="ARBA00048599"/>
    </source>
</evidence>
<evidence type="ECO:0000256" key="2">
    <source>
        <dbReference type="ARBA" id="ARBA00004651"/>
    </source>
</evidence>
<evidence type="ECO:0000256" key="9">
    <source>
        <dbReference type="ARBA" id="ARBA00022840"/>
    </source>
</evidence>
<dbReference type="GO" id="GO:0005886">
    <property type="term" value="C:plasma membrane"/>
    <property type="evidence" value="ECO:0007669"/>
    <property type="project" value="UniProtKB-SubCell"/>
</dbReference>
<keyword evidence="16 23" id="KW-0472">Membrane</keyword>
<dbReference type="Gene3D" id="1.20.1110.10">
    <property type="entry name" value="Calcium-transporting ATPase, transmembrane domain"/>
    <property type="match status" value="2"/>
</dbReference>
<dbReference type="InterPro" id="IPR008250">
    <property type="entry name" value="ATPase_P-typ_transduc_dom_A_sf"/>
</dbReference>
<dbReference type="EC" id="7.2.2.3" evidence="19"/>
<dbReference type="AlphaFoldDB" id="A0A1E4TKW8"/>
<evidence type="ECO:0000313" key="26">
    <source>
        <dbReference type="Proteomes" id="UP000095023"/>
    </source>
</evidence>
<evidence type="ECO:0000256" key="7">
    <source>
        <dbReference type="ARBA" id="ARBA00022723"/>
    </source>
</evidence>
<dbReference type="InterPro" id="IPR023298">
    <property type="entry name" value="ATPase_P-typ_TM_dom_sf"/>
</dbReference>
<keyword evidence="14" id="KW-0915">Sodium</keyword>
<feature type="transmembrane region" description="Helical" evidence="23">
    <location>
        <begin position="883"/>
        <end position="904"/>
    </location>
</feature>
<evidence type="ECO:0000256" key="22">
    <source>
        <dbReference type="SAM" id="MobiDB-lite"/>
    </source>
</evidence>
<feature type="transmembrane region" description="Helical" evidence="23">
    <location>
        <begin position="846"/>
        <end position="867"/>
    </location>
</feature>
<comment type="catalytic activity">
    <reaction evidence="20">
        <text>K(+)(in) + ATP + H2O = K(+)(out) + ADP + phosphate + H(+)</text>
        <dbReference type="Rhea" id="RHEA:75815"/>
        <dbReference type="ChEBI" id="CHEBI:15377"/>
        <dbReference type="ChEBI" id="CHEBI:15378"/>
        <dbReference type="ChEBI" id="CHEBI:29103"/>
        <dbReference type="ChEBI" id="CHEBI:30616"/>
        <dbReference type="ChEBI" id="CHEBI:43474"/>
        <dbReference type="ChEBI" id="CHEBI:456216"/>
    </reaction>
</comment>
<dbReference type="PANTHER" id="PTHR42861">
    <property type="entry name" value="CALCIUM-TRANSPORTING ATPASE"/>
    <property type="match status" value="1"/>
</dbReference>
<dbReference type="InterPro" id="IPR006414">
    <property type="entry name" value="P-type_ATPase_IID"/>
</dbReference>
<dbReference type="SMART" id="SM00831">
    <property type="entry name" value="Cation_ATPase_N"/>
    <property type="match status" value="1"/>
</dbReference>
<keyword evidence="5" id="KW-0633">Potassium transport</keyword>
<feature type="compositionally biased region" description="Low complexity" evidence="22">
    <location>
        <begin position="27"/>
        <end position="40"/>
    </location>
</feature>
<feature type="transmembrane region" description="Helical" evidence="23">
    <location>
        <begin position="924"/>
        <end position="951"/>
    </location>
</feature>
<dbReference type="Pfam" id="PF00689">
    <property type="entry name" value="Cation_ATPase_C"/>
    <property type="match status" value="1"/>
</dbReference>
<evidence type="ECO:0000256" key="18">
    <source>
        <dbReference type="ARBA" id="ARBA00035017"/>
    </source>
</evidence>
<dbReference type="InterPro" id="IPR018303">
    <property type="entry name" value="ATPase_P-typ_P_site"/>
</dbReference>
<dbReference type="Pfam" id="PF00690">
    <property type="entry name" value="Cation_ATPase_N"/>
    <property type="match status" value="1"/>
</dbReference>
<evidence type="ECO:0000256" key="16">
    <source>
        <dbReference type="ARBA" id="ARBA00023136"/>
    </source>
</evidence>
<keyword evidence="9" id="KW-0067">ATP-binding</keyword>
<feature type="transmembrane region" description="Helical" evidence="23">
    <location>
        <begin position="364"/>
        <end position="390"/>
    </location>
</feature>
<evidence type="ECO:0000256" key="12">
    <source>
        <dbReference type="ARBA" id="ARBA00022967"/>
    </source>
</evidence>
<dbReference type="SFLD" id="SFLDG00002">
    <property type="entry name" value="C1.7:_P-type_atpase_like"/>
    <property type="match status" value="1"/>
</dbReference>
<dbReference type="InterPro" id="IPR023214">
    <property type="entry name" value="HAD_sf"/>
</dbReference>
<dbReference type="InterPro" id="IPR036412">
    <property type="entry name" value="HAD-like_sf"/>
</dbReference>
<comment type="catalytic activity">
    <reaction evidence="21">
        <text>Na(+)(in) + ATP + H2O = Na(+)(out) + ADP + phosphate + H(+)</text>
        <dbReference type="Rhea" id="RHEA:14633"/>
        <dbReference type="ChEBI" id="CHEBI:15377"/>
        <dbReference type="ChEBI" id="CHEBI:15378"/>
        <dbReference type="ChEBI" id="CHEBI:29101"/>
        <dbReference type="ChEBI" id="CHEBI:30616"/>
        <dbReference type="ChEBI" id="CHEBI:43474"/>
        <dbReference type="ChEBI" id="CHEBI:456216"/>
        <dbReference type="EC" id="7.2.2.3"/>
    </reaction>
    <physiologicalReaction direction="left-to-right" evidence="21">
        <dbReference type="Rhea" id="RHEA:14634"/>
    </physiologicalReaction>
</comment>
<comment type="subcellular location">
    <subcellularLocation>
        <location evidence="2">Cell membrane</location>
        <topology evidence="2">Multi-pass membrane protein</topology>
    </subcellularLocation>
</comment>
<dbReference type="GO" id="GO:0046872">
    <property type="term" value="F:metal ion binding"/>
    <property type="evidence" value="ECO:0007669"/>
    <property type="project" value="UniProtKB-KW"/>
</dbReference>
<dbReference type="FunFam" id="2.70.150.10:FF:000016">
    <property type="entry name" value="Calcium-transporting P-type ATPase putative"/>
    <property type="match status" value="1"/>
</dbReference>
<feature type="transmembrane region" description="Helical" evidence="23">
    <location>
        <begin position="337"/>
        <end position="358"/>
    </location>
</feature>
<dbReference type="NCBIfam" id="TIGR01523">
    <property type="entry name" value="ATPase-IID_K-Na"/>
    <property type="match status" value="1"/>
</dbReference>
<evidence type="ECO:0000256" key="5">
    <source>
        <dbReference type="ARBA" id="ARBA00022538"/>
    </source>
</evidence>
<gene>
    <name evidence="25" type="ORF">CANCADRAFT_30559</name>
</gene>
<dbReference type="InterPro" id="IPR001757">
    <property type="entry name" value="P_typ_ATPase"/>
</dbReference>
<evidence type="ECO:0000256" key="1">
    <source>
        <dbReference type="ARBA" id="ARBA00001946"/>
    </source>
</evidence>
<dbReference type="InterPro" id="IPR059000">
    <property type="entry name" value="ATPase_P-type_domA"/>
</dbReference>
<evidence type="ECO:0000256" key="14">
    <source>
        <dbReference type="ARBA" id="ARBA00023053"/>
    </source>
</evidence>
<dbReference type="GO" id="GO:0006813">
    <property type="term" value="P:potassium ion transport"/>
    <property type="evidence" value="ECO:0007669"/>
    <property type="project" value="UniProtKB-KW"/>
</dbReference>
<dbReference type="SUPFAM" id="SSF56784">
    <property type="entry name" value="HAD-like"/>
    <property type="match status" value="1"/>
</dbReference>
<dbReference type="PRINTS" id="PR00119">
    <property type="entry name" value="CATATPASE"/>
</dbReference>
<dbReference type="Proteomes" id="UP000095023">
    <property type="component" value="Unassembled WGS sequence"/>
</dbReference>
<evidence type="ECO:0000256" key="6">
    <source>
        <dbReference type="ARBA" id="ARBA00022692"/>
    </source>
</evidence>
<dbReference type="SUPFAM" id="SSF81653">
    <property type="entry name" value="Calcium ATPase, transduction domain A"/>
    <property type="match status" value="1"/>
</dbReference>
<dbReference type="InterPro" id="IPR006068">
    <property type="entry name" value="ATPase_P-typ_cation-transptr_C"/>
</dbReference>
<proteinExistence type="inferred from homology"/>
<feature type="transmembrane region" description="Helical" evidence="23">
    <location>
        <begin position="971"/>
        <end position="993"/>
    </location>
</feature>
<dbReference type="CDD" id="cd02086">
    <property type="entry name" value="P-type_ATPase_Na_ENA"/>
    <property type="match status" value="1"/>
</dbReference>
<dbReference type="InterPro" id="IPR004014">
    <property type="entry name" value="ATPase_P-typ_cation-transptr_N"/>
</dbReference>
<evidence type="ECO:0000256" key="19">
    <source>
        <dbReference type="ARBA" id="ARBA00035029"/>
    </source>
</evidence>
<dbReference type="Gene3D" id="3.40.50.1000">
    <property type="entry name" value="HAD superfamily/HAD-like"/>
    <property type="match status" value="1"/>
</dbReference>
<dbReference type="InterPro" id="IPR044492">
    <property type="entry name" value="P_typ_ATPase_HD_dom"/>
</dbReference>
<evidence type="ECO:0000313" key="25">
    <source>
        <dbReference type="EMBL" id="ODV92393.1"/>
    </source>
</evidence>
<evidence type="ECO:0000256" key="23">
    <source>
        <dbReference type="SAM" id="Phobius"/>
    </source>
</evidence>
<protein>
    <recommendedName>
        <fullName evidence="19">P-type Na(+) transporter</fullName>
        <ecNumber evidence="19">7.2.2.3</ecNumber>
    </recommendedName>
</protein>
<evidence type="ECO:0000256" key="11">
    <source>
        <dbReference type="ARBA" id="ARBA00022958"/>
    </source>
</evidence>
<evidence type="ECO:0000256" key="15">
    <source>
        <dbReference type="ARBA" id="ARBA00023065"/>
    </source>
</evidence>
<evidence type="ECO:0000256" key="3">
    <source>
        <dbReference type="ARBA" id="ARBA00022448"/>
    </source>
</evidence>
<dbReference type="InterPro" id="IPR023299">
    <property type="entry name" value="ATPase_P-typ_cyto_dom_N"/>
</dbReference>
<feature type="transmembrane region" description="Helical" evidence="23">
    <location>
        <begin position="110"/>
        <end position="130"/>
    </location>
</feature>
<dbReference type="FunFam" id="3.40.50.1000:FF:000047">
    <property type="entry name" value="Sodium P-type ATPase"/>
    <property type="match status" value="1"/>
</dbReference>
<dbReference type="Pfam" id="PF13246">
    <property type="entry name" value="Cation_ATPase"/>
    <property type="match status" value="1"/>
</dbReference>
<feature type="region of interest" description="Disordered" evidence="22">
    <location>
        <begin position="1"/>
        <end position="60"/>
    </location>
</feature>
<keyword evidence="7" id="KW-0479">Metal-binding</keyword>
<feature type="domain" description="Cation-transporting P-type ATPase N-terminal" evidence="24">
    <location>
        <begin position="61"/>
        <end position="135"/>
    </location>
</feature>
<keyword evidence="8" id="KW-0547">Nucleotide-binding</keyword>
<dbReference type="FunFam" id="3.40.1110.10:FF:000039">
    <property type="entry name" value="Sodium P-type ATPase"/>
    <property type="match status" value="1"/>
</dbReference>
<evidence type="ECO:0000256" key="17">
    <source>
        <dbReference type="ARBA" id="ARBA00023201"/>
    </source>
</evidence>
<evidence type="ECO:0000256" key="21">
    <source>
        <dbReference type="ARBA" id="ARBA00049499"/>
    </source>
</evidence>
<dbReference type="NCBIfam" id="TIGR01494">
    <property type="entry name" value="ATPase_P-type"/>
    <property type="match status" value="3"/>
</dbReference>
<organism evidence="25 26">
    <name type="scientific">Tortispora caseinolytica NRRL Y-17796</name>
    <dbReference type="NCBI Taxonomy" id="767744"/>
    <lineage>
        <taxon>Eukaryota</taxon>
        <taxon>Fungi</taxon>
        <taxon>Dikarya</taxon>
        <taxon>Ascomycota</taxon>
        <taxon>Saccharomycotina</taxon>
        <taxon>Trigonopsidomycetes</taxon>
        <taxon>Trigonopsidales</taxon>
        <taxon>Trigonopsidaceae</taxon>
        <taxon>Tortispora</taxon>
    </lineage>
</organism>
<dbReference type="Pfam" id="PF00122">
    <property type="entry name" value="E1-E2_ATPase"/>
    <property type="match status" value="1"/>
</dbReference>
<keyword evidence="10" id="KW-0460">Magnesium</keyword>
<evidence type="ECO:0000256" key="10">
    <source>
        <dbReference type="ARBA" id="ARBA00022842"/>
    </source>
</evidence>
<keyword evidence="13 23" id="KW-1133">Transmembrane helix</keyword>
<name>A0A1E4TKW8_9ASCO</name>
<evidence type="ECO:0000256" key="8">
    <source>
        <dbReference type="ARBA" id="ARBA00022741"/>
    </source>
</evidence>
<dbReference type="OrthoDB" id="3352408at2759"/>
<keyword evidence="4" id="KW-1003">Cell membrane</keyword>